<dbReference type="EMBL" id="CP011454">
    <property type="protein sequence ID" value="AMW04957.1"/>
    <property type="molecule type" value="Genomic_DNA"/>
</dbReference>
<feature type="compositionally biased region" description="Low complexity" evidence="1">
    <location>
        <begin position="84"/>
        <end position="104"/>
    </location>
</feature>
<evidence type="ECO:0000256" key="1">
    <source>
        <dbReference type="SAM" id="MobiDB-lite"/>
    </source>
</evidence>
<sequence length="119" mass="12602">MAIWDKVRQGIDKAGKAAQDVFDEGKLRLDAYRAREQADKAAEALGYAIFRAAEAGGELDADARQRLTDALRSRDTDARRLETELAAARAAAGMTEPPAGAPDTATPPPPPTDPSQAPS</sequence>
<feature type="compositionally biased region" description="Basic and acidic residues" evidence="1">
    <location>
        <begin position="73"/>
        <end position="83"/>
    </location>
</feature>
<evidence type="ECO:0000313" key="3">
    <source>
        <dbReference type="Proteomes" id="UP000076404"/>
    </source>
</evidence>
<dbReference type="Proteomes" id="UP000076404">
    <property type="component" value="Chromosome"/>
</dbReference>
<reference evidence="2 3" key="2">
    <citation type="journal article" date="2016" name="Environ. Microbiol. Rep.">
        <title>Metagenomic evidence for the presence of phototrophic Gemmatimonadetes bacteria in diverse environments.</title>
        <authorList>
            <person name="Zeng Y."/>
            <person name="Baumbach J."/>
            <person name="Barbosa E.G."/>
            <person name="Azevedo V."/>
            <person name="Zhang C."/>
            <person name="Koblizek M."/>
        </authorList>
    </citation>
    <scope>NUCLEOTIDE SEQUENCE [LARGE SCALE GENOMIC DNA]</scope>
    <source>
        <strain evidence="2 3">AP64</strain>
    </source>
</reference>
<proteinExistence type="predicted"/>
<gene>
    <name evidence="2" type="ORF">GEMMAAP_09190</name>
</gene>
<feature type="region of interest" description="Disordered" evidence="1">
    <location>
        <begin position="73"/>
        <end position="119"/>
    </location>
</feature>
<dbReference type="RefSeq" id="WP_026850777.1">
    <property type="nucleotide sequence ID" value="NZ_CP011454.1"/>
</dbReference>
<organism evidence="2 3">
    <name type="scientific">Gemmatimonas phototrophica</name>
    <dbReference type="NCBI Taxonomy" id="1379270"/>
    <lineage>
        <taxon>Bacteria</taxon>
        <taxon>Pseudomonadati</taxon>
        <taxon>Gemmatimonadota</taxon>
        <taxon>Gemmatimonadia</taxon>
        <taxon>Gemmatimonadales</taxon>
        <taxon>Gemmatimonadaceae</taxon>
        <taxon>Gemmatimonas</taxon>
    </lineage>
</organism>
<keyword evidence="3" id="KW-1185">Reference proteome</keyword>
<dbReference type="AlphaFoldDB" id="A0A143BIT5"/>
<name>A0A143BIT5_9BACT</name>
<protein>
    <submittedName>
        <fullName evidence="2">Uncharacterized protein</fullName>
    </submittedName>
</protein>
<accession>A0A143BIT5</accession>
<dbReference type="STRING" id="1379270.GEMMAAP_09190"/>
<dbReference type="OrthoDB" id="9810901at2"/>
<evidence type="ECO:0000313" key="2">
    <source>
        <dbReference type="EMBL" id="AMW04957.1"/>
    </source>
</evidence>
<reference evidence="2 3" key="1">
    <citation type="journal article" date="2014" name="Proc. Natl. Acad. Sci. U.S.A.">
        <title>Functional type 2 photosynthetic reaction centers found in the rare bacterial phylum Gemmatimonadetes.</title>
        <authorList>
            <person name="Zeng Y."/>
            <person name="Feng F."/>
            <person name="Medova H."/>
            <person name="Dean J."/>
            <person name="Koblizek M."/>
        </authorList>
    </citation>
    <scope>NUCLEOTIDE SEQUENCE [LARGE SCALE GENOMIC DNA]</scope>
    <source>
        <strain evidence="2 3">AP64</strain>
    </source>
</reference>
<dbReference type="KEGG" id="gph:GEMMAAP_09190"/>